<proteinExistence type="predicted"/>
<name>A0A8I6TEE3_CIMLE</name>
<sequence>MIYWLRCCSSVPHSIYLEDYQFALLIQMYEGSSCKGRKNMKGVVFCLFILGASGWGRKNQTGIQIGHRHPPPSPGIVRGTGVQIGTKTFTRNHSLPSAAHHTTTTTTVAPTPPPMPLGPRKLHVALVVPYKSFAVRDYHKSVSAATNSIMRATKGPLLHSFKSFELQVRIDMKQLTPSPTDILNSLCKDFLSVNVSAILYLMNYEKYGRSTASAQYFLQLAGYLGIPVIAWNADNSGLER</sequence>
<dbReference type="EnsemblMetazoa" id="XM_014388241.2">
    <property type="protein sequence ID" value="XP_014243727.2"/>
    <property type="gene ID" value="LOC106663424"/>
</dbReference>
<dbReference type="Proteomes" id="UP000494040">
    <property type="component" value="Unassembled WGS sequence"/>
</dbReference>
<keyword evidence="2" id="KW-1185">Reference proteome</keyword>
<reference evidence="1" key="1">
    <citation type="submission" date="2022-01" db="UniProtKB">
        <authorList>
            <consortium name="EnsemblMetazoa"/>
        </authorList>
    </citation>
    <scope>IDENTIFICATION</scope>
</reference>
<dbReference type="AlphaFoldDB" id="A0A8I6TEE3"/>
<evidence type="ECO:0000313" key="2">
    <source>
        <dbReference type="Proteomes" id="UP000494040"/>
    </source>
</evidence>
<dbReference type="Gene3D" id="3.40.50.2300">
    <property type="match status" value="1"/>
</dbReference>
<organism evidence="1 2">
    <name type="scientific">Cimex lectularius</name>
    <name type="common">Bed bug</name>
    <name type="synonym">Acanthia lectularia</name>
    <dbReference type="NCBI Taxonomy" id="79782"/>
    <lineage>
        <taxon>Eukaryota</taxon>
        <taxon>Metazoa</taxon>
        <taxon>Ecdysozoa</taxon>
        <taxon>Arthropoda</taxon>
        <taxon>Hexapoda</taxon>
        <taxon>Insecta</taxon>
        <taxon>Pterygota</taxon>
        <taxon>Neoptera</taxon>
        <taxon>Paraneoptera</taxon>
        <taxon>Hemiptera</taxon>
        <taxon>Heteroptera</taxon>
        <taxon>Panheteroptera</taxon>
        <taxon>Cimicomorpha</taxon>
        <taxon>Cimicidae</taxon>
        <taxon>Cimex</taxon>
    </lineage>
</organism>
<dbReference type="RefSeq" id="XP_014243727.2">
    <property type="nucleotide sequence ID" value="XM_014388241.2"/>
</dbReference>
<protein>
    <submittedName>
        <fullName evidence="1">Uncharacterized protein</fullName>
    </submittedName>
</protein>
<dbReference type="KEGG" id="clec:106663424"/>
<accession>A0A8I6TEE3</accession>
<dbReference type="GeneID" id="106663424"/>
<dbReference type="OrthoDB" id="5984008at2759"/>
<evidence type="ECO:0000313" key="1">
    <source>
        <dbReference type="EnsemblMetazoa" id="XP_014243727.2"/>
    </source>
</evidence>